<sequence length="373" mass="39905">MTITSHWQQMPSSGRMFVRFWGGCFVLTGILVISLQVMGPPRLDGDDIDVASSNLNPGSRNVIPAPLPELQEKHRGPNGFPLPKKDAKGRTPRLAYASPTVEVPPGNAEVALVITGIGDARNLTNEAMASLPAPVTFAVSPYAPEMKKLLEQARLNNHETLLALPVQQDSKYDPSAGEDVTGSYALGPGLSPEENLQNYKWALSSLSGFIGVTNGFPGSGTESYTLSNAFSPILKDIDDRGLIYLNATPETTPRTNGPGGTVDVNINTDTDIIKIDIQLLKLQQAARRNHSAIGIIGPLRPVALACLRAWIPHLEDVGITLVPLSMLAKTPDIKATASDAGANTQDALPHKTIFHIDLNNHMQPADSAQSPQP</sequence>
<dbReference type="EMBL" id="JAPIUZ010000003">
    <property type="protein sequence ID" value="MCX2563971.1"/>
    <property type="molecule type" value="Genomic_DNA"/>
</dbReference>
<keyword evidence="2" id="KW-0472">Membrane</keyword>
<dbReference type="RefSeq" id="WP_173559560.1">
    <property type="nucleotide sequence ID" value="NZ_JAERKX010000003.1"/>
</dbReference>
<reference evidence="3 4" key="1">
    <citation type="submission" date="2022-11" db="EMBL/GenBank/DDBJ databases">
        <title>Genome sequencing of Acetobacter type strain.</title>
        <authorList>
            <person name="Heo J."/>
            <person name="Lee D."/>
            <person name="Han B.-H."/>
            <person name="Hong S.-B."/>
            <person name="Kwon S.-W."/>
        </authorList>
    </citation>
    <scope>NUCLEOTIDE SEQUENCE [LARGE SCALE GENOMIC DNA]</scope>
    <source>
        <strain evidence="3 4">KACC 21253</strain>
    </source>
</reference>
<protein>
    <submittedName>
        <fullName evidence="3">Divergent polysaccharide deacetylase family protein</fullName>
    </submittedName>
</protein>
<dbReference type="CDD" id="cd10936">
    <property type="entry name" value="CE4_DAC2"/>
    <property type="match status" value="1"/>
</dbReference>
<accession>A0ABT3QFA4</accession>
<feature type="transmembrane region" description="Helical" evidence="2">
    <location>
        <begin position="20"/>
        <end position="39"/>
    </location>
</feature>
<feature type="region of interest" description="Disordered" evidence="1">
    <location>
        <begin position="69"/>
        <end position="90"/>
    </location>
</feature>
<dbReference type="Gene3D" id="3.20.20.370">
    <property type="entry name" value="Glycoside hydrolase/deacetylase"/>
    <property type="match status" value="1"/>
</dbReference>
<evidence type="ECO:0000313" key="4">
    <source>
        <dbReference type="Proteomes" id="UP001301152"/>
    </source>
</evidence>
<gene>
    <name evidence="3" type="ORF">OQ497_08375</name>
</gene>
<organism evidence="3 4">
    <name type="scientific">Acetobacter thailandicus</name>
    <dbReference type="NCBI Taxonomy" id="1502842"/>
    <lineage>
        <taxon>Bacteria</taxon>
        <taxon>Pseudomonadati</taxon>
        <taxon>Pseudomonadota</taxon>
        <taxon>Alphaproteobacteria</taxon>
        <taxon>Acetobacterales</taxon>
        <taxon>Acetobacteraceae</taxon>
        <taxon>Acetobacter</taxon>
    </lineage>
</organism>
<dbReference type="InterPro" id="IPR006837">
    <property type="entry name" value="Divergent_DAC"/>
</dbReference>
<dbReference type="Proteomes" id="UP001301152">
    <property type="component" value="Unassembled WGS sequence"/>
</dbReference>
<dbReference type="SUPFAM" id="SSF88713">
    <property type="entry name" value="Glycoside hydrolase/deacetylase"/>
    <property type="match status" value="1"/>
</dbReference>
<keyword evidence="2" id="KW-1133">Transmembrane helix</keyword>
<proteinExistence type="predicted"/>
<dbReference type="InterPro" id="IPR011330">
    <property type="entry name" value="Glyco_hydro/deAcase_b/a-brl"/>
</dbReference>
<evidence type="ECO:0000313" key="3">
    <source>
        <dbReference type="EMBL" id="MCX2563971.1"/>
    </source>
</evidence>
<keyword evidence="2" id="KW-0812">Transmembrane</keyword>
<comment type="caution">
    <text evidence="3">The sequence shown here is derived from an EMBL/GenBank/DDBJ whole genome shotgun (WGS) entry which is preliminary data.</text>
</comment>
<evidence type="ECO:0000256" key="2">
    <source>
        <dbReference type="SAM" id="Phobius"/>
    </source>
</evidence>
<name>A0ABT3QFA4_9PROT</name>
<dbReference type="PANTHER" id="PTHR30105">
    <property type="entry name" value="UNCHARACTERIZED YIBQ-RELATED"/>
    <property type="match status" value="1"/>
</dbReference>
<keyword evidence="4" id="KW-1185">Reference proteome</keyword>
<dbReference type="PANTHER" id="PTHR30105:SF2">
    <property type="entry name" value="DIVERGENT POLYSACCHARIDE DEACETYLASE SUPERFAMILY"/>
    <property type="match status" value="1"/>
</dbReference>
<evidence type="ECO:0000256" key="1">
    <source>
        <dbReference type="SAM" id="MobiDB-lite"/>
    </source>
</evidence>
<dbReference type="Pfam" id="PF04748">
    <property type="entry name" value="Polysacc_deac_2"/>
    <property type="match status" value="1"/>
</dbReference>